<dbReference type="Proteomes" id="UP000185934">
    <property type="component" value="Chromosome"/>
</dbReference>
<reference evidence="2" key="1">
    <citation type="submission" date="2016-11" db="EMBL/GenBank/DDBJ databases">
        <title>Dehalogenimonas formicexedens sp. nov., a chlorinated alkane respiring bacterium isolated from contaminated groundwater.</title>
        <authorList>
            <person name="Key T.A."/>
            <person name="Bowman K.S."/>
            <person name="Lee I."/>
            <person name="Chun J."/>
            <person name="Albuquerque L."/>
            <person name="da Costa M.S."/>
            <person name="Rainey F.A."/>
            <person name="Moe W.M."/>
        </authorList>
    </citation>
    <scope>NUCLEOTIDE SEQUENCE [LARGE SCALE GENOMIC DNA]</scope>
    <source>
        <strain evidence="2">NSZ-14</strain>
    </source>
</reference>
<protein>
    <recommendedName>
        <fullName evidence="3">HicA toxin of toxin-antitoxin</fullName>
    </recommendedName>
</protein>
<dbReference type="AlphaFoldDB" id="A0A1P8F4X8"/>
<dbReference type="EMBL" id="CP018258">
    <property type="protein sequence ID" value="APV43412.1"/>
    <property type="molecule type" value="Genomic_DNA"/>
</dbReference>
<dbReference type="STRING" id="1839801.Dform_00047"/>
<gene>
    <name evidence="1" type="ORF">Dform_00047</name>
</gene>
<evidence type="ECO:0000313" key="2">
    <source>
        <dbReference type="Proteomes" id="UP000185934"/>
    </source>
</evidence>
<sequence length="82" mass="9031">MRLPRDVGGQDLARRLSFYGYSITRQTGCHVKLTSTQSGREHHITLTTGRLLRMATLNNVLAEIAAFTAIEKDALSAALFTP</sequence>
<dbReference type="RefSeq" id="WP_076003228.1">
    <property type="nucleotide sequence ID" value="NZ_CP018258.1"/>
</dbReference>
<evidence type="ECO:0008006" key="3">
    <source>
        <dbReference type="Google" id="ProtNLM"/>
    </source>
</evidence>
<organism evidence="1 2">
    <name type="scientific">Dehalogenimonas formicexedens</name>
    <dbReference type="NCBI Taxonomy" id="1839801"/>
    <lineage>
        <taxon>Bacteria</taxon>
        <taxon>Bacillati</taxon>
        <taxon>Chloroflexota</taxon>
        <taxon>Dehalococcoidia</taxon>
        <taxon>Dehalococcoidales</taxon>
        <taxon>Dehalococcoidaceae</taxon>
        <taxon>Dehalogenimonas</taxon>
    </lineage>
</organism>
<dbReference type="KEGG" id="dfo:Dform_00047"/>
<proteinExistence type="predicted"/>
<name>A0A1P8F4X8_9CHLR</name>
<accession>A0A1P8F4X8</accession>
<keyword evidence="2" id="KW-1185">Reference proteome</keyword>
<dbReference type="OrthoDB" id="121656at2"/>
<evidence type="ECO:0000313" key="1">
    <source>
        <dbReference type="EMBL" id="APV43412.1"/>
    </source>
</evidence>